<keyword evidence="1" id="KW-1133">Transmembrane helix</keyword>
<dbReference type="InterPro" id="IPR002656">
    <property type="entry name" value="Acyl_transf_3_dom"/>
</dbReference>
<evidence type="ECO:0000313" key="3">
    <source>
        <dbReference type="EMBL" id="AJJ35720.1"/>
    </source>
</evidence>
<dbReference type="Pfam" id="PF01757">
    <property type="entry name" value="Acyl_transf_3"/>
    <property type="match status" value="1"/>
</dbReference>
<dbReference type="PANTHER" id="PTHR23028:SF131">
    <property type="entry name" value="BLR2367 PROTEIN"/>
    <property type="match status" value="1"/>
</dbReference>
<keyword evidence="3" id="KW-0012">Acyltransferase</keyword>
<dbReference type="GO" id="GO:0016746">
    <property type="term" value="F:acyltransferase activity"/>
    <property type="evidence" value="ECO:0007669"/>
    <property type="project" value="UniProtKB-KW"/>
</dbReference>
<accession>A0ABM5SMH7</accession>
<feature type="transmembrane region" description="Helical" evidence="1">
    <location>
        <begin position="126"/>
        <end position="148"/>
    </location>
</feature>
<feature type="transmembrane region" description="Helical" evidence="1">
    <location>
        <begin position="12"/>
        <end position="29"/>
    </location>
</feature>
<protein>
    <submittedName>
        <fullName evidence="3">Acyltransferase family protein</fullName>
    </submittedName>
</protein>
<feature type="transmembrane region" description="Helical" evidence="1">
    <location>
        <begin position="298"/>
        <end position="319"/>
    </location>
</feature>
<feature type="domain" description="Acyltransferase 3" evidence="2">
    <location>
        <begin position="7"/>
        <end position="343"/>
    </location>
</feature>
<feature type="transmembrane region" description="Helical" evidence="1">
    <location>
        <begin position="41"/>
        <end position="63"/>
    </location>
</feature>
<dbReference type="EMBL" id="CP009997">
    <property type="protein sequence ID" value="AJJ35720.1"/>
    <property type="molecule type" value="Genomic_DNA"/>
</dbReference>
<keyword evidence="3" id="KW-0808">Transferase</keyword>
<feature type="transmembrane region" description="Helical" evidence="1">
    <location>
        <begin position="198"/>
        <end position="221"/>
    </location>
</feature>
<evidence type="ECO:0000256" key="1">
    <source>
        <dbReference type="SAM" id="Phobius"/>
    </source>
</evidence>
<reference evidence="3 4" key="1">
    <citation type="journal article" date="2015" name="Genome Announc.">
        <title>Thirty-Two Complete Genome Assemblies of Nine Yersinia Species, Including Y. pestis, Y. pseudotuberculosis, and Y. enterocolitica.</title>
        <authorList>
            <person name="Johnson S.L."/>
            <person name="Daligault H.E."/>
            <person name="Davenport K.W."/>
            <person name="Jaissle J."/>
            <person name="Frey K.G."/>
            <person name="Ladner J.T."/>
            <person name="Broomall S.M."/>
            <person name="Bishop-Lilly K.A."/>
            <person name="Bruce D.C."/>
            <person name="Coyne S.R."/>
            <person name="Gibbons H.S."/>
            <person name="Lo C.C."/>
            <person name="Munk A.C."/>
            <person name="Rosenzweig C.N."/>
            <person name="Koroleva G.I."/>
            <person name="Palacios G.F."/>
            <person name="Redden C.L."/>
            <person name="Xu Y."/>
            <person name="Minogue T.D."/>
            <person name="Chain P.S."/>
        </authorList>
    </citation>
    <scope>NUCLEOTIDE SEQUENCE [LARGE SCALE GENOMIC DNA]</scope>
    <source>
        <strain evidence="3 4">Y231</strain>
    </source>
</reference>
<dbReference type="PANTHER" id="PTHR23028">
    <property type="entry name" value="ACETYLTRANSFERASE"/>
    <property type="match status" value="1"/>
</dbReference>
<keyword evidence="1" id="KW-0472">Membrane</keyword>
<proteinExistence type="predicted"/>
<feature type="transmembrane region" description="Helical" evidence="1">
    <location>
        <begin position="325"/>
        <end position="346"/>
    </location>
</feature>
<name>A0ABM5SMH7_9GAMM</name>
<feature type="transmembrane region" description="Helical" evidence="1">
    <location>
        <begin position="257"/>
        <end position="277"/>
    </location>
</feature>
<evidence type="ECO:0000259" key="2">
    <source>
        <dbReference type="Pfam" id="PF01757"/>
    </source>
</evidence>
<keyword evidence="4" id="KW-1185">Reference proteome</keyword>
<dbReference type="Proteomes" id="UP000031883">
    <property type="component" value="Chromosome"/>
</dbReference>
<feature type="transmembrane region" description="Helical" evidence="1">
    <location>
        <begin position="84"/>
        <end position="106"/>
    </location>
</feature>
<feature type="transmembrane region" description="Helical" evidence="1">
    <location>
        <begin position="160"/>
        <end position="178"/>
    </location>
</feature>
<evidence type="ECO:0000313" key="4">
    <source>
        <dbReference type="Proteomes" id="UP000031883"/>
    </source>
</evidence>
<dbReference type="InterPro" id="IPR050879">
    <property type="entry name" value="Acyltransferase_3"/>
</dbReference>
<gene>
    <name evidence="3" type="ORF">CH54_1393</name>
</gene>
<feature type="transmembrane region" description="Helical" evidence="1">
    <location>
        <begin position="233"/>
        <end position="251"/>
    </location>
</feature>
<keyword evidence="1" id="KW-0812">Transmembrane</keyword>
<organism evidence="3 4">
    <name type="scientific">Yersinia rochesterensis</name>
    <dbReference type="NCBI Taxonomy" id="1604335"/>
    <lineage>
        <taxon>Bacteria</taxon>
        <taxon>Pseudomonadati</taxon>
        <taxon>Pseudomonadota</taxon>
        <taxon>Gammaproteobacteria</taxon>
        <taxon>Enterobacterales</taxon>
        <taxon>Yersiniaceae</taxon>
        <taxon>Yersinia</taxon>
    </lineage>
</organism>
<sequence length="370" mass="42454">MNKGRLDSIQVLRGVAALLVVLFHFRHFVNDVYPLKDLGDRLFLFGEAGVDLFFIISGFIIVYSSKNREKNTFSEFAIKRFFRLYPIYFVVLTFYLISYGDEVFTISNIIKSYLLIPIDFNGKGPWFGLSTIYTAWTLSYEAYFYIIFSIAIFVNHKYRALVCAVAILLIMVISQLHLYDTLFLDPITAKKDNQGVLYNLSFVSSPLIIDFILGMFLAYLYDYYDKKCGYHNIYNFIAFSSMAIALIFMISSKTGSVGPTSWGWCSFLIVASMLVLTKNLNLTYPRFLISIGEMSYSIYINHVVVKKVSFAYIGSFGLFTGKDGFFILFSLVVVTLCISYFTYTFIEKPSVKLGHKLADRIRLKRQKAAE</sequence>